<name>A0AAE0MHG9_9PEZI</name>
<evidence type="ECO:0000313" key="3">
    <source>
        <dbReference type="EMBL" id="KAK3332672.1"/>
    </source>
</evidence>
<accession>A0AAE0MHG9</accession>
<organism evidence="3 4">
    <name type="scientific">Cercophora scortea</name>
    <dbReference type="NCBI Taxonomy" id="314031"/>
    <lineage>
        <taxon>Eukaryota</taxon>
        <taxon>Fungi</taxon>
        <taxon>Dikarya</taxon>
        <taxon>Ascomycota</taxon>
        <taxon>Pezizomycotina</taxon>
        <taxon>Sordariomycetes</taxon>
        <taxon>Sordariomycetidae</taxon>
        <taxon>Sordariales</taxon>
        <taxon>Lasiosphaeriaceae</taxon>
        <taxon>Cercophora</taxon>
    </lineage>
</organism>
<comment type="caution">
    <text evidence="3">The sequence shown here is derived from an EMBL/GenBank/DDBJ whole genome shotgun (WGS) entry which is preliminary data.</text>
</comment>
<proteinExistence type="predicted"/>
<dbReference type="Pfam" id="PF01693">
    <property type="entry name" value="Cauli_VI"/>
    <property type="match status" value="1"/>
</dbReference>
<reference evidence="3" key="1">
    <citation type="journal article" date="2023" name="Mol. Phylogenet. Evol.">
        <title>Genome-scale phylogeny and comparative genomics of the fungal order Sordariales.</title>
        <authorList>
            <person name="Hensen N."/>
            <person name="Bonometti L."/>
            <person name="Westerberg I."/>
            <person name="Brannstrom I.O."/>
            <person name="Guillou S."/>
            <person name="Cros-Aarteil S."/>
            <person name="Calhoun S."/>
            <person name="Haridas S."/>
            <person name="Kuo A."/>
            <person name="Mondo S."/>
            <person name="Pangilinan J."/>
            <person name="Riley R."/>
            <person name="LaButti K."/>
            <person name="Andreopoulos B."/>
            <person name="Lipzen A."/>
            <person name="Chen C."/>
            <person name="Yan M."/>
            <person name="Daum C."/>
            <person name="Ng V."/>
            <person name="Clum A."/>
            <person name="Steindorff A."/>
            <person name="Ohm R.A."/>
            <person name="Martin F."/>
            <person name="Silar P."/>
            <person name="Natvig D.O."/>
            <person name="Lalanne C."/>
            <person name="Gautier V."/>
            <person name="Ament-Velasquez S.L."/>
            <person name="Kruys A."/>
            <person name="Hutchinson M.I."/>
            <person name="Powell A.J."/>
            <person name="Barry K."/>
            <person name="Miller A.N."/>
            <person name="Grigoriev I.V."/>
            <person name="Debuchy R."/>
            <person name="Gladieux P."/>
            <person name="Hiltunen Thoren M."/>
            <person name="Johannesson H."/>
        </authorList>
    </citation>
    <scope>NUCLEOTIDE SEQUENCE</scope>
    <source>
        <strain evidence="3">SMH4131-1</strain>
    </source>
</reference>
<dbReference type="InterPro" id="IPR011320">
    <property type="entry name" value="RNase_H1_N"/>
</dbReference>
<feature type="region of interest" description="Disordered" evidence="1">
    <location>
        <begin position="94"/>
        <end position="136"/>
    </location>
</feature>
<dbReference type="InterPro" id="IPR037056">
    <property type="entry name" value="RNase_H1_N_sf"/>
</dbReference>
<dbReference type="AlphaFoldDB" id="A0AAE0MHG9"/>
<sequence length="136" mass="15023">MVAAKKRKSSSDEKKMYAVKVGRNPGIYETWAECQAQTTGYPGAACSSSCPLPHIPSLSIRPLTPADAALGSNRQGIHIVYRGVQLRKGHRGRLGQVLRRRRRPRAGHLQQLERGREADQGMDRAQVQEVRHTAGS</sequence>
<dbReference type="Gene3D" id="3.40.970.10">
    <property type="entry name" value="Ribonuclease H1, N-terminal domain"/>
    <property type="match status" value="1"/>
</dbReference>
<dbReference type="SUPFAM" id="SSF55658">
    <property type="entry name" value="L9 N-domain-like"/>
    <property type="match status" value="1"/>
</dbReference>
<keyword evidence="4" id="KW-1185">Reference proteome</keyword>
<gene>
    <name evidence="3" type="ORF">B0T19DRAFT_108904</name>
</gene>
<evidence type="ECO:0000313" key="4">
    <source>
        <dbReference type="Proteomes" id="UP001286456"/>
    </source>
</evidence>
<feature type="compositionally biased region" description="Basic residues" evidence="1">
    <location>
        <begin position="94"/>
        <end position="106"/>
    </location>
</feature>
<dbReference type="EMBL" id="JAUEPO010000002">
    <property type="protein sequence ID" value="KAK3332672.1"/>
    <property type="molecule type" value="Genomic_DNA"/>
</dbReference>
<dbReference type="InterPro" id="IPR009027">
    <property type="entry name" value="Ribosomal_bL9/RNase_H1_N"/>
</dbReference>
<reference evidence="3" key="2">
    <citation type="submission" date="2023-06" db="EMBL/GenBank/DDBJ databases">
        <authorList>
            <consortium name="Lawrence Berkeley National Laboratory"/>
            <person name="Haridas S."/>
            <person name="Hensen N."/>
            <person name="Bonometti L."/>
            <person name="Westerberg I."/>
            <person name="Brannstrom I.O."/>
            <person name="Guillou S."/>
            <person name="Cros-Aarteil S."/>
            <person name="Calhoun S."/>
            <person name="Kuo A."/>
            <person name="Mondo S."/>
            <person name="Pangilinan J."/>
            <person name="Riley R."/>
            <person name="Labutti K."/>
            <person name="Andreopoulos B."/>
            <person name="Lipzen A."/>
            <person name="Chen C."/>
            <person name="Yanf M."/>
            <person name="Daum C."/>
            <person name="Ng V."/>
            <person name="Clum A."/>
            <person name="Steindorff A."/>
            <person name="Ohm R."/>
            <person name="Martin F."/>
            <person name="Silar P."/>
            <person name="Natvig D."/>
            <person name="Lalanne C."/>
            <person name="Gautier V."/>
            <person name="Ament-Velasquez S.L."/>
            <person name="Kruys A."/>
            <person name="Hutchinson M.I."/>
            <person name="Powell A.J."/>
            <person name="Barry K."/>
            <person name="Miller A.N."/>
            <person name="Grigoriev I.V."/>
            <person name="Debuchy R."/>
            <person name="Gladieux P."/>
            <person name="Thoren M.H."/>
            <person name="Johannesson H."/>
        </authorList>
    </citation>
    <scope>NUCLEOTIDE SEQUENCE</scope>
    <source>
        <strain evidence="3">SMH4131-1</strain>
    </source>
</reference>
<evidence type="ECO:0000259" key="2">
    <source>
        <dbReference type="Pfam" id="PF01693"/>
    </source>
</evidence>
<protein>
    <recommendedName>
        <fullName evidence="2">Ribonuclease H1 N-terminal domain-containing protein</fullName>
    </recommendedName>
</protein>
<feature type="domain" description="Ribonuclease H1 N-terminal" evidence="2">
    <location>
        <begin position="15"/>
        <end position="45"/>
    </location>
</feature>
<feature type="compositionally biased region" description="Basic and acidic residues" evidence="1">
    <location>
        <begin position="111"/>
        <end position="122"/>
    </location>
</feature>
<evidence type="ECO:0000256" key="1">
    <source>
        <dbReference type="SAM" id="MobiDB-lite"/>
    </source>
</evidence>
<dbReference type="Proteomes" id="UP001286456">
    <property type="component" value="Unassembled WGS sequence"/>
</dbReference>